<accession>A0A1B9ABQ7</accession>
<organism evidence="2 3">
    <name type="scientific">Pseudobacillus wudalianchiensis</name>
    <dbReference type="NCBI Taxonomy" id="1743143"/>
    <lineage>
        <taxon>Bacteria</taxon>
        <taxon>Bacillati</taxon>
        <taxon>Bacillota</taxon>
        <taxon>Bacilli</taxon>
        <taxon>Bacillales</taxon>
        <taxon>Bacillaceae</taxon>
        <taxon>Pseudobacillus</taxon>
    </lineage>
</organism>
<evidence type="ECO:0000313" key="3">
    <source>
        <dbReference type="Proteomes" id="UP000092578"/>
    </source>
</evidence>
<evidence type="ECO:0000256" key="1">
    <source>
        <dbReference type="SAM" id="Phobius"/>
    </source>
</evidence>
<feature type="transmembrane region" description="Helical" evidence="1">
    <location>
        <begin position="70"/>
        <end position="88"/>
    </location>
</feature>
<evidence type="ECO:0008006" key="4">
    <source>
        <dbReference type="Google" id="ProtNLM"/>
    </source>
</evidence>
<protein>
    <recommendedName>
        <fullName evidence="4">Phage capsid protein</fullName>
    </recommendedName>
</protein>
<keyword evidence="1" id="KW-1133">Transmembrane helix</keyword>
<comment type="caution">
    <text evidence="2">The sequence shown here is derived from an EMBL/GenBank/DDBJ whole genome shotgun (WGS) entry which is preliminary data.</text>
</comment>
<proteinExistence type="predicted"/>
<sequence length="89" mass="9955">MVVLFQYARNRIRYGGAVVSENKETPERRRERLRQEELKRNPAGNLHDSFNRAHAGSLADLVGSLGWKGTGILILVIIIGFLIAAIVIK</sequence>
<keyword evidence="3" id="KW-1185">Reference proteome</keyword>
<keyword evidence="1" id="KW-0472">Membrane</keyword>
<evidence type="ECO:0000313" key="2">
    <source>
        <dbReference type="EMBL" id="OCA81282.1"/>
    </source>
</evidence>
<dbReference type="Pfam" id="PF19893">
    <property type="entry name" value="DUF6366"/>
    <property type="match status" value="1"/>
</dbReference>
<dbReference type="Proteomes" id="UP000092578">
    <property type="component" value="Unassembled WGS sequence"/>
</dbReference>
<gene>
    <name evidence="2" type="ORF">A8F95_16105</name>
</gene>
<reference evidence="3" key="1">
    <citation type="submission" date="2016-05" db="EMBL/GenBank/DDBJ databases">
        <authorList>
            <person name="Liu B."/>
            <person name="Wang J."/>
            <person name="Zhu Y."/>
            <person name="Liu G."/>
            <person name="Chen Q."/>
            <person name="Chen Z."/>
            <person name="Lan J."/>
            <person name="Che J."/>
            <person name="Ge C."/>
            <person name="Shi H."/>
            <person name="Pan Z."/>
            <person name="Liu X."/>
        </authorList>
    </citation>
    <scope>NUCLEOTIDE SEQUENCE [LARGE SCALE GENOMIC DNA]</scope>
    <source>
        <strain evidence="3">FJAT-27215</strain>
    </source>
</reference>
<keyword evidence="1" id="KW-0812">Transmembrane</keyword>
<dbReference type="EMBL" id="MAYT01000031">
    <property type="protein sequence ID" value="OCA81282.1"/>
    <property type="molecule type" value="Genomic_DNA"/>
</dbReference>
<name>A0A1B9ABQ7_9BACI</name>
<dbReference type="AlphaFoldDB" id="A0A1B9ABQ7"/>
<dbReference type="InterPro" id="IPR045946">
    <property type="entry name" value="DUF6366"/>
</dbReference>